<name>L8JWH5_9BACT</name>
<dbReference type="EMBL" id="AMZN01000016">
    <property type="protein sequence ID" value="ELR72553.1"/>
    <property type="molecule type" value="Genomic_DNA"/>
</dbReference>
<proteinExistence type="predicted"/>
<keyword evidence="1" id="KW-0732">Signal</keyword>
<evidence type="ECO:0000313" key="3">
    <source>
        <dbReference type="Proteomes" id="UP000011135"/>
    </source>
</evidence>
<evidence type="ECO:0008006" key="4">
    <source>
        <dbReference type="Google" id="ProtNLM"/>
    </source>
</evidence>
<sequence length="233" mass="27023">MKKNWLFFALVVTLCWTACTSEEVEPDETRLGADFYPLEVGNYSIFQVENTDYKVTGEVVTSTYQLKTEVVDSFLNQTGNISYIIHYFKRQSASEDWQLNHAWTARKNANQVVLIEENVPFVKLSFPIKDDKVWDGNILNSLPRDDYQMDSLFSQYITPGQDTIANTLTIIQGDNQDFMVELDRRYEIYGLHLGLVYKEDIKLQYCTNTDCLGQQQVETGHEYRQYLIESGTN</sequence>
<keyword evidence="3" id="KW-1185">Reference proteome</keyword>
<evidence type="ECO:0000313" key="2">
    <source>
        <dbReference type="EMBL" id="ELR72553.1"/>
    </source>
</evidence>
<dbReference type="AlphaFoldDB" id="L8JWH5"/>
<evidence type="ECO:0000256" key="1">
    <source>
        <dbReference type="SAM" id="SignalP"/>
    </source>
</evidence>
<accession>L8JWH5</accession>
<protein>
    <recommendedName>
        <fullName evidence="4">Lipoprotein</fullName>
    </recommendedName>
</protein>
<feature type="signal peptide" evidence="1">
    <location>
        <begin position="1"/>
        <end position="20"/>
    </location>
</feature>
<dbReference type="Proteomes" id="UP000011135">
    <property type="component" value="Unassembled WGS sequence"/>
</dbReference>
<gene>
    <name evidence="2" type="ORF">C900_01227</name>
</gene>
<dbReference type="eggNOG" id="ENOG502ZVQX">
    <property type="taxonomic scope" value="Bacteria"/>
</dbReference>
<dbReference type="OrthoDB" id="1467525at2"/>
<feature type="chain" id="PRO_5003994107" description="Lipoprotein" evidence="1">
    <location>
        <begin position="21"/>
        <end position="233"/>
    </location>
</feature>
<dbReference type="STRING" id="1237149.C900_01227"/>
<reference evidence="2 3" key="1">
    <citation type="submission" date="2012-12" db="EMBL/GenBank/DDBJ databases">
        <title>Genome assembly of Fulvivirga imtechensis AK7.</title>
        <authorList>
            <person name="Nupur N."/>
            <person name="Khatri I."/>
            <person name="Kumar R."/>
            <person name="Subramanian S."/>
            <person name="Pinnaka A."/>
        </authorList>
    </citation>
    <scope>NUCLEOTIDE SEQUENCE [LARGE SCALE GENOMIC DNA]</scope>
    <source>
        <strain evidence="2 3">AK7</strain>
    </source>
</reference>
<organism evidence="2 3">
    <name type="scientific">Fulvivirga imtechensis AK7</name>
    <dbReference type="NCBI Taxonomy" id="1237149"/>
    <lineage>
        <taxon>Bacteria</taxon>
        <taxon>Pseudomonadati</taxon>
        <taxon>Bacteroidota</taxon>
        <taxon>Cytophagia</taxon>
        <taxon>Cytophagales</taxon>
        <taxon>Fulvivirgaceae</taxon>
        <taxon>Fulvivirga</taxon>
    </lineage>
</organism>
<dbReference type="RefSeq" id="WP_009578843.1">
    <property type="nucleotide sequence ID" value="NZ_AMZN01000016.1"/>
</dbReference>
<comment type="caution">
    <text evidence="2">The sequence shown here is derived from an EMBL/GenBank/DDBJ whole genome shotgun (WGS) entry which is preliminary data.</text>
</comment>